<accession>A0A5E7VLP7</accession>
<reference evidence="1 2" key="1">
    <citation type="submission" date="2019-09" db="EMBL/GenBank/DDBJ databases">
        <authorList>
            <person name="Chandra G."/>
            <person name="Truman W A."/>
        </authorList>
    </citation>
    <scope>NUCLEOTIDE SEQUENCE [LARGE SCALE GENOMIC DNA]</scope>
    <source>
        <strain evidence="1">PS928</strain>
    </source>
</reference>
<dbReference type="EMBL" id="CABVJF010000029">
    <property type="protein sequence ID" value="VVQ23546.1"/>
    <property type="molecule type" value="Genomic_DNA"/>
</dbReference>
<protein>
    <submittedName>
        <fullName evidence="1">Uncharacterized protein</fullName>
    </submittedName>
</protein>
<proteinExistence type="predicted"/>
<dbReference type="Proteomes" id="UP000381378">
    <property type="component" value="Unassembled WGS sequence"/>
</dbReference>
<dbReference type="AlphaFoldDB" id="A0A5E7VLP7"/>
<name>A0A5E7VLP7_PSEFL</name>
<dbReference type="RefSeq" id="WP_150787800.1">
    <property type="nucleotide sequence ID" value="NZ_CABVJF010000029.1"/>
</dbReference>
<organism evidence="1 2">
    <name type="scientific">Pseudomonas fluorescens</name>
    <dbReference type="NCBI Taxonomy" id="294"/>
    <lineage>
        <taxon>Bacteria</taxon>
        <taxon>Pseudomonadati</taxon>
        <taxon>Pseudomonadota</taxon>
        <taxon>Gammaproteobacteria</taxon>
        <taxon>Pseudomonadales</taxon>
        <taxon>Pseudomonadaceae</taxon>
        <taxon>Pseudomonas</taxon>
    </lineage>
</organism>
<evidence type="ECO:0000313" key="1">
    <source>
        <dbReference type="EMBL" id="VVQ23546.1"/>
    </source>
</evidence>
<sequence>MRTKKRPPSIHTCSRFFQPEYDMVSTKTGELIYTVYAAPQRFSAELELQDLELQRFAILWDENPQYEIFELIDRALVGDLLSPVSMIHLSPETLTIVATLPKGKNAEATSFIYDRRWNEFALKTTWQSWELQRLEPDELASLETDNMLRLNGPYILSKENFGVYNYWEMYFAFRDGKDWKAFGY</sequence>
<evidence type="ECO:0000313" key="2">
    <source>
        <dbReference type="Proteomes" id="UP000381378"/>
    </source>
</evidence>
<gene>
    <name evidence="1" type="ORF">PS928_05558</name>
</gene>